<evidence type="ECO:0000313" key="2">
    <source>
        <dbReference type="Proteomes" id="UP001304671"/>
    </source>
</evidence>
<dbReference type="Proteomes" id="UP001304671">
    <property type="component" value="Unassembled WGS sequence"/>
</dbReference>
<dbReference type="InterPro" id="IPR017850">
    <property type="entry name" value="Alkaline_phosphatase_core_sf"/>
</dbReference>
<sequence>MAHHHDEEFRLHTPEFNHLHDKLDRRSFLTKTSLGLGSLAVGSLLTGVSGFFDSPKKSVKENTTSNLEEEILKALPHIAPKAKRVVYLFMSGGPSQFETFDYKPKLIDLAGQNLPDSVRKGQRLTGMSANQSALPMVPSAFKFNQHGQSQTWVSELLPHTAAVVDELCIIKSIHSEAINHDPAITFFQTGNQLPGRPSIGSWVSYGLGSDNQNLPTFIVLVSKNGQKDQPLYARLWGNGFLPSKHQGVQFRSGKDPVLFLNDPEGYDGKDRKEMLDYLSKLNKLQNDTYADPEVEARIAQYEMAYRMQTSVPEVMSTADEPDEVFDLYGADSRDAGTYAANCLLARKLLEKDVKFVQLYHQGWDQHGGLPQGIAQQCKSTDQATAGLIKDLKRRGMLEDTLVIWGGEFGRTVYSQGKLSANDYGRDHHPRCFTMWMAGAGVKAGLSYGETDDFSYNIIKDPVHVHDFQATLMHLMGVDHERLTYKFQGRRFRLTDVHGKVVKDILA</sequence>
<dbReference type="SUPFAM" id="SSF53649">
    <property type="entry name" value="Alkaline phosphatase-like"/>
    <property type="match status" value="1"/>
</dbReference>
<dbReference type="PANTHER" id="PTHR43737:SF1">
    <property type="entry name" value="DUF1501 DOMAIN-CONTAINING PROTEIN"/>
    <property type="match status" value="1"/>
</dbReference>
<evidence type="ECO:0000313" key="1">
    <source>
        <dbReference type="EMBL" id="MEA5257791.1"/>
    </source>
</evidence>
<protein>
    <submittedName>
        <fullName evidence="1">DUF1501 domain-containing protein</fullName>
    </submittedName>
</protein>
<reference evidence="1 2" key="1">
    <citation type="submission" date="2023-12" db="EMBL/GenBank/DDBJ databases">
        <title>Novel species of the genus Arcicella isolated from rivers.</title>
        <authorList>
            <person name="Lu H."/>
        </authorList>
    </citation>
    <scope>NUCLEOTIDE SEQUENCE [LARGE SCALE GENOMIC DNA]</scope>
    <source>
        <strain evidence="1 2">LMG 21963</strain>
    </source>
</reference>
<proteinExistence type="predicted"/>
<accession>A0ABU5QL48</accession>
<comment type="caution">
    <text evidence="1">The sequence shown here is derived from an EMBL/GenBank/DDBJ whole genome shotgun (WGS) entry which is preliminary data.</text>
</comment>
<dbReference type="EMBL" id="JAYFUL010000010">
    <property type="protein sequence ID" value="MEA5257791.1"/>
    <property type="molecule type" value="Genomic_DNA"/>
</dbReference>
<dbReference type="PANTHER" id="PTHR43737">
    <property type="entry name" value="BLL7424 PROTEIN"/>
    <property type="match status" value="1"/>
</dbReference>
<name>A0ABU5QL48_9BACT</name>
<dbReference type="Pfam" id="PF07394">
    <property type="entry name" value="DUF1501"/>
    <property type="match status" value="1"/>
</dbReference>
<gene>
    <name evidence="1" type="ORF">VB264_08340</name>
</gene>
<dbReference type="Gene3D" id="3.40.720.10">
    <property type="entry name" value="Alkaline Phosphatase, subunit A"/>
    <property type="match status" value="1"/>
</dbReference>
<dbReference type="InterPro" id="IPR010869">
    <property type="entry name" value="DUF1501"/>
</dbReference>
<dbReference type="RefSeq" id="WP_323248407.1">
    <property type="nucleotide sequence ID" value="NZ_JAYFUL010000010.1"/>
</dbReference>
<organism evidence="1 2">
    <name type="scientific">Arcicella aquatica</name>
    <dbReference type="NCBI Taxonomy" id="217141"/>
    <lineage>
        <taxon>Bacteria</taxon>
        <taxon>Pseudomonadati</taxon>
        <taxon>Bacteroidota</taxon>
        <taxon>Cytophagia</taxon>
        <taxon>Cytophagales</taxon>
        <taxon>Flectobacillaceae</taxon>
        <taxon>Arcicella</taxon>
    </lineage>
</organism>
<keyword evidence="2" id="KW-1185">Reference proteome</keyword>